<dbReference type="EMBL" id="LT629700">
    <property type="protein sequence ID" value="SDM13207.1"/>
    <property type="molecule type" value="Genomic_DNA"/>
</dbReference>
<dbReference type="GO" id="GO:0016810">
    <property type="term" value="F:hydrolase activity, acting on carbon-nitrogen (but not peptide) bonds"/>
    <property type="evidence" value="ECO:0007669"/>
    <property type="project" value="InterPro"/>
</dbReference>
<feature type="signal peptide" evidence="2">
    <location>
        <begin position="1"/>
        <end position="26"/>
    </location>
</feature>
<organism evidence="4 5">
    <name type="scientific">Corynebacterium mycetoides</name>
    <dbReference type="NCBI Taxonomy" id="38302"/>
    <lineage>
        <taxon>Bacteria</taxon>
        <taxon>Bacillati</taxon>
        <taxon>Actinomycetota</taxon>
        <taxon>Actinomycetes</taxon>
        <taxon>Mycobacteriales</taxon>
        <taxon>Corynebacteriaceae</taxon>
        <taxon>Corynebacterium</taxon>
    </lineage>
</organism>
<gene>
    <name evidence="4" type="ORF">SAMN04488535_2044</name>
</gene>
<dbReference type="InterPro" id="IPR011330">
    <property type="entry name" value="Glyco_hydro/deAcase_b/a-brl"/>
</dbReference>
<dbReference type="PANTHER" id="PTHR10587:SF134">
    <property type="entry name" value="SECRETED PROTEIN"/>
    <property type="match status" value="1"/>
</dbReference>
<dbReference type="Pfam" id="PF01522">
    <property type="entry name" value="Polysacc_deac_1"/>
    <property type="match status" value="1"/>
</dbReference>
<dbReference type="GO" id="GO:0005975">
    <property type="term" value="P:carbohydrate metabolic process"/>
    <property type="evidence" value="ECO:0007669"/>
    <property type="project" value="InterPro"/>
</dbReference>
<protein>
    <submittedName>
        <fullName evidence="4">Peptidoglycan/xylan/chitin deacetylase, PgdA/CDA1 family</fullName>
    </submittedName>
</protein>
<dbReference type="Proteomes" id="UP000199350">
    <property type="component" value="Chromosome I"/>
</dbReference>
<evidence type="ECO:0000313" key="5">
    <source>
        <dbReference type="Proteomes" id="UP000199350"/>
    </source>
</evidence>
<feature type="compositionally biased region" description="Pro residues" evidence="1">
    <location>
        <begin position="35"/>
        <end position="48"/>
    </location>
</feature>
<dbReference type="PROSITE" id="PS51318">
    <property type="entry name" value="TAT"/>
    <property type="match status" value="1"/>
</dbReference>
<sequence>MRFPTRRDVLLSGLMVSLAGTAAACAAQDAGVPAPEAPAPSPPPPPPSATVVEDVASRYSSAEARQWGIDLPGIVTTVDTHSKTIALTFDACGGPHGSLIDDPLLTLLNEEAVPATLFWNKRWIEANPQRAQQIAANPLFQIENHGTLHKPLSVSGRAAYGIPGTANAAELVEEIEDNRRFMREFLGVESNWFRSGTAHYDDVAVRIARDLGVAIAGFAVNGDAGATMSGHAVASALVHSHPGAIVIMHMNQPGHGTADGVRAAIPRLRAAGFSFVTLGPAPV</sequence>
<dbReference type="PROSITE" id="PS51257">
    <property type="entry name" value="PROKAR_LIPOPROTEIN"/>
    <property type="match status" value="1"/>
</dbReference>
<reference evidence="5" key="1">
    <citation type="submission" date="2016-10" db="EMBL/GenBank/DDBJ databases">
        <authorList>
            <person name="Varghese N."/>
            <person name="Submissions S."/>
        </authorList>
    </citation>
    <scope>NUCLEOTIDE SEQUENCE [LARGE SCALE GENOMIC DNA]</scope>
    <source>
        <strain evidence="5">DSM 20632</strain>
    </source>
</reference>
<keyword evidence="5" id="KW-1185">Reference proteome</keyword>
<evidence type="ECO:0000256" key="2">
    <source>
        <dbReference type="SAM" id="SignalP"/>
    </source>
</evidence>
<evidence type="ECO:0000259" key="3">
    <source>
        <dbReference type="PROSITE" id="PS51677"/>
    </source>
</evidence>
<dbReference type="InterPro" id="IPR006311">
    <property type="entry name" value="TAT_signal"/>
</dbReference>
<dbReference type="Gene3D" id="3.20.20.370">
    <property type="entry name" value="Glycoside hydrolase/deacetylase"/>
    <property type="match status" value="1"/>
</dbReference>
<dbReference type="SUPFAM" id="SSF88713">
    <property type="entry name" value="Glycoside hydrolase/deacetylase"/>
    <property type="match status" value="1"/>
</dbReference>
<feature type="domain" description="NodB homology" evidence="3">
    <location>
        <begin position="83"/>
        <end position="276"/>
    </location>
</feature>
<dbReference type="PROSITE" id="PS51677">
    <property type="entry name" value="NODB"/>
    <property type="match status" value="1"/>
</dbReference>
<accession>A0A1G9QRM0</accession>
<feature type="chain" id="PRO_5039691023" evidence="2">
    <location>
        <begin position="27"/>
        <end position="283"/>
    </location>
</feature>
<dbReference type="AlphaFoldDB" id="A0A1G9QRM0"/>
<evidence type="ECO:0000313" key="4">
    <source>
        <dbReference type="EMBL" id="SDM13207.1"/>
    </source>
</evidence>
<keyword evidence="2" id="KW-0732">Signal</keyword>
<proteinExistence type="predicted"/>
<dbReference type="InterPro" id="IPR050248">
    <property type="entry name" value="Polysacc_deacetylase_ArnD"/>
</dbReference>
<name>A0A1G9QRM0_9CORY</name>
<feature type="region of interest" description="Disordered" evidence="1">
    <location>
        <begin position="31"/>
        <end position="50"/>
    </location>
</feature>
<dbReference type="RefSeq" id="WP_231908452.1">
    <property type="nucleotide sequence ID" value="NZ_LT629700.1"/>
</dbReference>
<dbReference type="InterPro" id="IPR002509">
    <property type="entry name" value="NODB_dom"/>
</dbReference>
<dbReference type="STRING" id="38302.SAMN04488535_2044"/>
<dbReference type="PANTHER" id="PTHR10587">
    <property type="entry name" value="GLYCOSYL TRANSFERASE-RELATED"/>
    <property type="match status" value="1"/>
</dbReference>
<evidence type="ECO:0000256" key="1">
    <source>
        <dbReference type="SAM" id="MobiDB-lite"/>
    </source>
</evidence>